<evidence type="ECO:0000313" key="4">
    <source>
        <dbReference type="Proteomes" id="UP000003781"/>
    </source>
</evidence>
<name>A3ILE1_9CHRO</name>
<reference evidence="3 4" key="1">
    <citation type="submission" date="2007-03" db="EMBL/GenBank/DDBJ databases">
        <authorList>
            <person name="Stal L."/>
            <person name="Ferriera S."/>
            <person name="Johnson J."/>
            <person name="Kravitz S."/>
            <person name="Beeson K."/>
            <person name="Sutton G."/>
            <person name="Rogers Y.-H."/>
            <person name="Friedman R."/>
            <person name="Frazier M."/>
            <person name="Venter J.C."/>
        </authorList>
    </citation>
    <scope>NUCLEOTIDE SEQUENCE [LARGE SCALE GENOMIC DNA]</scope>
    <source>
        <strain evidence="3 4">CCY0110</strain>
    </source>
</reference>
<dbReference type="PANTHER" id="PTHR30032:SF4">
    <property type="entry name" value="AMIDASE ENHANCER"/>
    <property type="match status" value="1"/>
</dbReference>
<dbReference type="InterPro" id="IPR013486">
    <property type="entry name" value="SpoIID/LytB"/>
</dbReference>
<feature type="compositionally biased region" description="Basic and acidic residues" evidence="1">
    <location>
        <begin position="108"/>
        <end position="128"/>
    </location>
</feature>
<dbReference type="InterPro" id="IPR051922">
    <property type="entry name" value="Bact_Sporulation_Assoc"/>
</dbReference>
<dbReference type="Pfam" id="PF08486">
    <property type="entry name" value="SpoIID"/>
    <property type="match status" value="1"/>
</dbReference>
<accession>A3ILE1</accession>
<proteinExistence type="predicted"/>
<feature type="compositionally biased region" description="Polar residues" evidence="1">
    <location>
        <begin position="85"/>
        <end position="94"/>
    </location>
</feature>
<dbReference type="eggNOG" id="COG2385">
    <property type="taxonomic scope" value="Bacteria"/>
</dbReference>
<dbReference type="EMBL" id="AAXW01000005">
    <property type="protein sequence ID" value="EAZ92592.1"/>
    <property type="molecule type" value="Genomic_DNA"/>
</dbReference>
<keyword evidence="4" id="KW-1185">Reference proteome</keyword>
<evidence type="ECO:0000259" key="2">
    <source>
        <dbReference type="Pfam" id="PF08486"/>
    </source>
</evidence>
<organism evidence="3 4">
    <name type="scientific">Crocosphaera chwakensis CCY0110</name>
    <dbReference type="NCBI Taxonomy" id="391612"/>
    <lineage>
        <taxon>Bacteria</taxon>
        <taxon>Bacillati</taxon>
        <taxon>Cyanobacteriota</taxon>
        <taxon>Cyanophyceae</taxon>
        <taxon>Oscillatoriophycideae</taxon>
        <taxon>Chroococcales</taxon>
        <taxon>Aphanothecaceae</taxon>
        <taxon>Crocosphaera</taxon>
        <taxon>Crocosphaera chwakensis</taxon>
    </lineage>
</organism>
<evidence type="ECO:0000313" key="3">
    <source>
        <dbReference type="EMBL" id="EAZ92592.1"/>
    </source>
</evidence>
<feature type="compositionally biased region" description="Low complexity" evidence="1">
    <location>
        <begin position="70"/>
        <end position="79"/>
    </location>
</feature>
<dbReference type="InterPro" id="IPR013693">
    <property type="entry name" value="SpoIID/LytB_N"/>
</dbReference>
<dbReference type="AlphaFoldDB" id="A3ILE1"/>
<feature type="region of interest" description="Disordered" evidence="1">
    <location>
        <begin position="55"/>
        <end position="153"/>
    </location>
</feature>
<dbReference type="GO" id="GO:0030288">
    <property type="term" value="C:outer membrane-bounded periplasmic space"/>
    <property type="evidence" value="ECO:0007669"/>
    <property type="project" value="TreeGrafter"/>
</dbReference>
<protein>
    <recommendedName>
        <fullName evidence="2">Sporulation stage II protein D amidase enhancer LytB N-terminal domain-containing protein</fullName>
    </recommendedName>
</protein>
<gene>
    <name evidence="3" type="ORF">CY0110_23536</name>
</gene>
<comment type="caution">
    <text evidence="3">The sequence shown here is derived from an EMBL/GenBank/DDBJ whole genome shotgun (WGS) entry which is preliminary data.</text>
</comment>
<sequence length="395" mass="43007">MFNILTIFVVTGCHSRCAMKKLLKNLFVNRPQVWGVPVVCALTVPIIVTQWQPSKPSLETETKKTPLPPLSQLQPSQKSSEVEENSPSPQQGSDVQKPYVKQPSQKKPKAETEKPVDNTKQPEVKKPLDPPLSQTSPPSPPPSPKSLAAAPVDYQPPPLEIRVAILRDAPGTTIGVSGQAVVSDRHNKQLKTLSGSQGWNVEPNGGSLSLGGQSLPGVVWVQPTEGSLIYVGDRWYRGKILLVSQGNSLLAVNHVDLEHYLYSVVGSEMHANAPTEALKAQAIAARSYALVHMIRPASAWYDLGNTQRWQVYKGLNSEYNTGHHAVQSTMGQILSHQGGVVESLYAATDEIVARAHKGRGMSQIGAYGLAKKGYDYQQILDHYYPGVGLARLILN</sequence>
<dbReference type="GO" id="GO:0030435">
    <property type="term" value="P:sporulation resulting in formation of a cellular spore"/>
    <property type="evidence" value="ECO:0007669"/>
    <property type="project" value="InterPro"/>
</dbReference>
<dbReference type="Proteomes" id="UP000003781">
    <property type="component" value="Unassembled WGS sequence"/>
</dbReference>
<dbReference type="NCBIfam" id="TIGR02669">
    <property type="entry name" value="SpoIID_LytB"/>
    <property type="match status" value="1"/>
</dbReference>
<feature type="domain" description="Sporulation stage II protein D amidase enhancer LytB N-terminal" evidence="2">
    <location>
        <begin position="247"/>
        <end position="336"/>
    </location>
</feature>
<evidence type="ECO:0000256" key="1">
    <source>
        <dbReference type="SAM" id="MobiDB-lite"/>
    </source>
</evidence>
<dbReference type="PANTHER" id="PTHR30032">
    <property type="entry name" value="N-ACETYLMURAMOYL-L-ALANINE AMIDASE-RELATED"/>
    <property type="match status" value="1"/>
</dbReference>